<feature type="transmembrane region" description="Helical" evidence="2">
    <location>
        <begin position="176"/>
        <end position="198"/>
    </location>
</feature>
<evidence type="ECO:0008006" key="5">
    <source>
        <dbReference type="Google" id="ProtNLM"/>
    </source>
</evidence>
<accession>A0AAN6REZ1</accession>
<gene>
    <name evidence="3" type="ORF">GRF29_185g916502</name>
</gene>
<keyword evidence="4" id="KW-1185">Reference proteome</keyword>
<dbReference type="AlphaFoldDB" id="A0AAN6REZ1"/>
<name>A0AAN6REZ1_9PLEO</name>
<dbReference type="GO" id="GO:0005794">
    <property type="term" value="C:Golgi apparatus"/>
    <property type="evidence" value="ECO:0007669"/>
    <property type="project" value="InterPro"/>
</dbReference>
<dbReference type="GO" id="GO:0031267">
    <property type="term" value="F:small GTPase binding"/>
    <property type="evidence" value="ECO:0007669"/>
    <property type="project" value="InterPro"/>
</dbReference>
<keyword evidence="2" id="KW-1133">Transmembrane helix</keyword>
<evidence type="ECO:0000256" key="1">
    <source>
        <dbReference type="SAM" id="MobiDB-lite"/>
    </source>
</evidence>
<reference evidence="3 4" key="1">
    <citation type="submission" date="2021-02" db="EMBL/GenBank/DDBJ databases">
        <title>Genome assembly of Pseudopithomyces chartarum.</title>
        <authorList>
            <person name="Jauregui R."/>
            <person name="Singh J."/>
            <person name="Voisey C."/>
        </authorList>
    </citation>
    <scope>NUCLEOTIDE SEQUENCE [LARGE SCALE GENOMIC DNA]</scope>
    <source>
        <strain evidence="3 4">AGR01</strain>
    </source>
</reference>
<feature type="region of interest" description="Disordered" evidence="1">
    <location>
        <begin position="31"/>
        <end position="63"/>
    </location>
</feature>
<dbReference type="GO" id="GO:0016192">
    <property type="term" value="P:vesicle-mediated transport"/>
    <property type="evidence" value="ECO:0007669"/>
    <property type="project" value="InterPro"/>
</dbReference>
<dbReference type="InterPro" id="IPR039765">
    <property type="entry name" value="Yip5/YIPF1/YIPF2"/>
</dbReference>
<proteinExistence type="predicted"/>
<feature type="transmembrane region" description="Helical" evidence="2">
    <location>
        <begin position="146"/>
        <end position="170"/>
    </location>
</feature>
<feature type="transmembrane region" description="Helical" evidence="2">
    <location>
        <begin position="210"/>
        <end position="234"/>
    </location>
</feature>
<sequence>MANRGYDVVVDVDQEGDLGHTDLQEDLEFHSSNFENTSNTRNKIQPDSTTGGFLPAPASSSSSSRKHYLWTLSFYAQAFDVDTNEVLRRCTATVYPRANFLDVLEGNPDLYGPVWVATTVVVILFLTGTINQYLASEGKTHFAYDFKLLSGAAGLVYGYTGVVPAGLWAVLKWYGILNFVFVALGFAASAFFLLRNLYPVLSSTEAKTSKILLIVVVALHAGFAIAIKVLFFAATSPVGPKDGDKGAADAGGDKKGDMLRMLLRM</sequence>
<evidence type="ECO:0000256" key="2">
    <source>
        <dbReference type="SAM" id="Phobius"/>
    </source>
</evidence>
<dbReference type="EMBL" id="WVTA01000016">
    <property type="protein sequence ID" value="KAK3201428.1"/>
    <property type="molecule type" value="Genomic_DNA"/>
</dbReference>
<organism evidence="3 4">
    <name type="scientific">Pseudopithomyces chartarum</name>
    <dbReference type="NCBI Taxonomy" id="1892770"/>
    <lineage>
        <taxon>Eukaryota</taxon>
        <taxon>Fungi</taxon>
        <taxon>Dikarya</taxon>
        <taxon>Ascomycota</taxon>
        <taxon>Pezizomycotina</taxon>
        <taxon>Dothideomycetes</taxon>
        <taxon>Pleosporomycetidae</taxon>
        <taxon>Pleosporales</taxon>
        <taxon>Massarineae</taxon>
        <taxon>Didymosphaeriaceae</taxon>
        <taxon>Pseudopithomyces</taxon>
    </lineage>
</organism>
<dbReference type="PANTHER" id="PTHR12822:SF2">
    <property type="entry name" value="PROTEIN YIPF"/>
    <property type="match status" value="1"/>
</dbReference>
<feature type="compositionally biased region" description="Polar residues" evidence="1">
    <location>
        <begin position="31"/>
        <end position="51"/>
    </location>
</feature>
<comment type="caution">
    <text evidence="3">The sequence shown here is derived from an EMBL/GenBank/DDBJ whole genome shotgun (WGS) entry which is preliminary data.</text>
</comment>
<keyword evidence="2" id="KW-0812">Transmembrane</keyword>
<evidence type="ECO:0000313" key="3">
    <source>
        <dbReference type="EMBL" id="KAK3201428.1"/>
    </source>
</evidence>
<feature type="transmembrane region" description="Helical" evidence="2">
    <location>
        <begin position="114"/>
        <end position="134"/>
    </location>
</feature>
<evidence type="ECO:0000313" key="4">
    <source>
        <dbReference type="Proteomes" id="UP001280581"/>
    </source>
</evidence>
<keyword evidence="2" id="KW-0472">Membrane</keyword>
<dbReference type="Proteomes" id="UP001280581">
    <property type="component" value="Unassembled WGS sequence"/>
</dbReference>
<dbReference type="PANTHER" id="PTHR12822">
    <property type="entry name" value="PROTEIN YIPF"/>
    <property type="match status" value="1"/>
</dbReference>
<protein>
    <recommendedName>
        <fullName evidence="5">Protein YIP</fullName>
    </recommendedName>
</protein>